<dbReference type="InterPro" id="IPR039421">
    <property type="entry name" value="Type_1_exporter"/>
</dbReference>
<dbReference type="OrthoDB" id="6500128at2759"/>
<feature type="transmembrane region" description="Helical" evidence="14">
    <location>
        <begin position="460"/>
        <end position="480"/>
    </location>
</feature>
<proteinExistence type="inferred from homology"/>
<evidence type="ECO:0000256" key="6">
    <source>
        <dbReference type="ARBA" id="ARBA00022840"/>
    </source>
</evidence>
<sequence>MNSSCLKYTIHNLSVHTDLLFNLSQQKLSNVLISKNKINKTAFCNLSLYSIIKIQTSNRCNLQNPQNINKSLTNTNTNEVFDKLKFQWYTHRFMSVTKNSKNITQKASIHEINKSIPKAKTITPLLKGNITKLSNDLNKTSAIVTLDKKSASKVILSPKALGLPEKKMTWKTRKEVLKIFFEYIWPKNEKAIKIRVVFALFLLVLSKILNVTVPYFFKYAIDQLNAKPIPGSKLLTYIYASLIGYGVSRLGANVTQESRNAVFSSVAQKAIRKASKSIFYHLHSLDCNFHLTRQTGALTRAIDRGTKGINQVLHALLFHIGPTLLEIGMVCCILIKRFGVAYALVALATIATYTAFTLTTTTWRTKIRRRMNMADNQASAHATDSLINFEVVKSFCNEGFETKIYDKSLAKYEKAATQSMASLAFLNSGQNAIFSIALSTMMLMAANGVLGGVFSVGDIVMINSLIFQLSVPLHFLGSVYRETTQSLLDMDLMFRLKQISTSVPEIEDAQPIDLDRKGGEIKFENITFGYNKERQPILNNISFTIPAGSRVAFVGSSGSGKSTILRLLQRFYDPQEGHIYIDDQDISKVKIRSLRNSFGIVPQDTPLFNQSIYYNIAYAKPDAKPEEIYEAAKKANIHDVIVNQFPEGYETKVGQRGTMISGGEKQRVALARAILKNPRILLFDEATSALDTTTERAIMNNIDELLKENKKDQKVSLHHHTTIFVVHRLSTVVNCDEIFVLENGTIVERGNHWDLLYKNGKYAKMWKAQQQADGDPLQVKKNKEDEKVIDINEVATDATSTNIDIDPVTDKSEIQSEISEASTETTLINKQEDEKEK</sequence>
<evidence type="ECO:0000256" key="13">
    <source>
        <dbReference type="SAM" id="MobiDB-lite"/>
    </source>
</evidence>
<evidence type="ECO:0000256" key="12">
    <source>
        <dbReference type="ARBA" id="ARBA00040792"/>
    </source>
</evidence>
<keyword evidence="5" id="KW-0547">Nucleotide-binding</keyword>
<gene>
    <name evidence="17" type="ORF">BCR36DRAFT_407064</name>
</gene>
<evidence type="ECO:0000256" key="7">
    <source>
        <dbReference type="ARBA" id="ARBA00022967"/>
    </source>
</evidence>
<dbReference type="GO" id="GO:0005524">
    <property type="term" value="F:ATP binding"/>
    <property type="evidence" value="ECO:0007669"/>
    <property type="project" value="UniProtKB-KW"/>
</dbReference>
<dbReference type="GO" id="GO:0016226">
    <property type="term" value="P:iron-sulfur cluster assembly"/>
    <property type="evidence" value="ECO:0007669"/>
    <property type="project" value="EnsemblFungi"/>
</dbReference>
<dbReference type="Pfam" id="PF00005">
    <property type="entry name" value="ABC_tran"/>
    <property type="match status" value="1"/>
</dbReference>
<evidence type="ECO:0000313" key="17">
    <source>
        <dbReference type="EMBL" id="ORX42479.1"/>
    </source>
</evidence>
<dbReference type="InterPro" id="IPR011527">
    <property type="entry name" value="ABC1_TM_dom"/>
</dbReference>
<feature type="compositionally biased region" description="Polar residues" evidence="13">
    <location>
        <begin position="815"/>
        <end position="829"/>
    </location>
</feature>
<keyword evidence="17" id="KW-0378">Hydrolase</keyword>
<keyword evidence="6" id="KW-0067">ATP-binding</keyword>
<accession>A0A1Y1UXN3</accession>
<dbReference type="GO" id="GO:0016887">
    <property type="term" value="F:ATP hydrolysis activity"/>
    <property type="evidence" value="ECO:0007669"/>
    <property type="project" value="EnsemblFungi"/>
</dbReference>
<comment type="similarity">
    <text evidence="10">Belongs to the ABC transporter superfamily. ABCB family. Heavy Metal importer (TC 3.A.1.210) subfamily.</text>
</comment>
<dbReference type="InterPro" id="IPR003439">
    <property type="entry name" value="ABC_transporter-like_ATP-bd"/>
</dbReference>
<dbReference type="Proteomes" id="UP000193719">
    <property type="component" value="Unassembled WGS sequence"/>
</dbReference>
<evidence type="ECO:0000256" key="9">
    <source>
        <dbReference type="ARBA" id="ARBA00023136"/>
    </source>
</evidence>
<keyword evidence="8 14" id="KW-1133">Transmembrane helix</keyword>
<evidence type="ECO:0000256" key="5">
    <source>
        <dbReference type="ARBA" id="ARBA00022741"/>
    </source>
</evidence>
<dbReference type="STRING" id="1754191.A0A1Y1UXN3"/>
<evidence type="ECO:0000256" key="11">
    <source>
        <dbReference type="ARBA" id="ARBA00039906"/>
    </source>
</evidence>
<dbReference type="SUPFAM" id="SSF90123">
    <property type="entry name" value="ABC transporter transmembrane region"/>
    <property type="match status" value="1"/>
</dbReference>
<dbReference type="GO" id="GO:0005743">
    <property type="term" value="C:mitochondrial inner membrane"/>
    <property type="evidence" value="ECO:0007669"/>
    <property type="project" value="EnsemblFungi"/>
</dbReference>
<dbReference type="CDD" id="cd18582">
    <property type="entry name" value="ABC_6TM_ATM1_ABCB7"/>
    <property type="match status" value="1"/>
</dbReference>
<dbReference type="FunFam" id="3.40.50.300:FF:000287">
    <property type="entry name" value="Multidrug ABC transporter ATP-binding protein"/>
    <property type="match status" value="1"/>
</dbReference>
<dbReference type="PROSITE" id="PS50893">
    <property type="entry name" value="ABC_TRANSPORTER_2"/>
    <property type="match status" value="1"/>
</dbReference>
<dbReference type="EMBL" id="MCFH01000064">
    <property type="protein sequence ID" value="ORX42479.1"/>
    <property type="molecule type" value="Genomic_DNA"/>
</dbReference>
<dbReference type="Gene3D" id="3.40.50.300">
    <property type="entry name" value="P-loop containing nucleotide triphosphate hydrolases"/>
    <property type="match status" value="1"/>
</dbReference>
<dbReference type="PANTHER" id="PTHR24221:SF402">
    <property type="entry name" value="IRON-SULFUR CLUSTERS TRANSPORTER ABCB7, MITOCHONDRIAL"/>
    <property type="match status" value="1"/>
</dbReference>
<feature type="transmembrane region" description="Helical" evidence="14">
    <location>
        <begin position="341"/>
        <end position="363"/>
    </location>
</feature>
<dbReference type="PANTHER" id="PTHR24221">
    <property type="entry name" value="ATP-BINDING CASSETTE SUB-FAMILY B"/>
    <property type="match status" value="1"/>
</dbReference>
<dbReference type="InterPro" id="IPR003593">
    <property type="entry name" value="AAA+_ATPase"/>
</dbReference>
<dbReference type="Gene3D" id="1.20.1560.10">
    <property type="entry name" value="ABC transporter type 1, transmembrane domain"/>
    <property type="match status" value="1"/>
</dbReference>
<keyword evidence="18" id="KW-1185">Reference proteome</keyword>
<feature type="transmembrane region" description="Helical" evidence="14">
    <location>
        <begin position="237"/>
        <end position="255"/>
    </location>
</feature>
<organism evidence="17 18">
    <name type="scientific">Piromyces finnis</name>
    <dbReference type="NCBI Taxonomy" id="1754191"/>
    <lineage>
        <taxon>Eukaryota</taxon>
        <taxon>Fungi</taxon>
        <taxon>Fungi incertae sedis</taxon>
        <taxon>Chytridiomycota</taxon>
        <taxon>Chytridiomycota incertae sedis</taxon>
        <taxon>Neocallimastigomycetes</taxon>
        <taxon>Neocallimastigales</taxon>
        <taxon>Neocallimastigaceae</taxon>
        <taxon>Piromyces</taxon>
    </lineage>
</organism>
<dbReference type="PROSITE" id="PS50929">
    <property type="entry name" value="ABC_TM1F"/>
    <property type="match status" value="1"/>
</dbReference>
<evidence type="ECO:0000256" key="4">
    <source>
        <dbReference type="ARBA" id="ARBA00022692"/>
    </source>
</evidence>
<keyword evidence="9 14" id="KW-0472">Membrane</keyword>
<reference evidence="17 18" key="2">
    <citation type="submission" date="2016-08" db="EMBL/GenBank/DDBJ databases">
        <title>Pervasive Adenine N6-methylation of Active Genes in Fungi.</title>
        <authorList>
            <consortium name="DOE Joint Genome Institute"/>
            <person name="Mondo S.J."/>
            <person name="Dannebaum R.O."/>
            <person name="Kuo R.C."/>
            <person name="Labutti K."/>
            <person name="Haridas S."/>
            <person name="Kuo A."/>
            <person name="Salamov A."/>
            <person name="Ahrendt S.R."/>
            <person name="Lipzen A."/>
            <person name="Sullivan W."/>
            <person name="Andreopoulos W.B."/>
            <person name="Clum A."/>
            <person name="Lindquist E."/>
            <person name="Daum C."/>
            <person name="Ramamoorthy G.K."/>
            <person name="Gryganskyi A."/>
            <person name="Culley D."/>
            <person name="Magnuson J.K."/>
            <person name="James T.Y."/>
            <person name="O'Malley M.A."/>
            <person name="Stajich J.E."/>
            <person name="Spatafora J.W."/>
            <person name="Visel A."/>
            <person name="Grigoriev I.V."/>
        </authorList>
    </citation>
    <scope>NUCLEOTIDE SEQUENCE [LARGE SCALE GENOMIC DNA]</scope>
    <source>
        <strain evidence="18">finn</strain>
    </source>
</reference>
<evidence type="ECO:0000256" key="1">
    <source>
        <dbReference type="ARBA" id="ARBA00004225"/>
    </source>
</evidence>
<keyword evidence="4 14" id="KW-0812">Transmembrane</keyword>
<dbReference type="AlphaFoldDB" id="A0A1Y1UXN3"/>
<comment type="caution">
    <text evidence="17">The sequence shown here is derived from an EMBL/GenBank/DDBJ whole genome shotgun (WGS) entry which is preliminary data.</text>
</comment>
<dbReference type="GO" id="GO:0140359">
    <property type="term" value="F:ABC-type transporter activity"/>
    <property type="evidence" value="ECO:0007669"/>
    <property type="project" value="InterPro"/>
</dbReference>
<dbReference type="SUPFAM" id="SSF52540">
    <property type="entry name" value="P-loop containing nucleoside triphosphate hydrolases"/>
    <property type="match status" value="1"/>
</dbReference>
<dbReference type="InterPro" id="IPR027417">
    <property type="entry name" value="P-loop_NTPase"/>
</dbReference>
<dbReference type="PROSITE" id="PS00211">
    <property type="entry name" value="ABC_TRANSPORTER_1"/>
    <property type="match status" value="1"/>
</dbReference>
<comment type="subunit">
    <text evidence="2">Homodimer.</text>
</comment>
<dbReference type="GO" id="GO:1990542">
    <property type="term" value="P:mitochondrial transmembrane transport"/>
    <property type="evidence" value="ECO:0007669"/>
    <property type="project" value="EnsemblFungi"/>
</dbReference>
<evidence type="ECO:0000259" key="16">
    <source>
        <dbReference type="PROSITE" id="PS50929"/>
    </source>
</evidence>
<feature type="transmembrane region" description="Helical" evidence="14">
    <location>
        <begin position="196"/>
        <end position="217"/>
    </location>
</feature>
<feature type="region of interest" description="Disordered" evidence="13">
    <location>
        <begin position="802"/>
        <end position="837"/>
    </location>
</feature>
<feature type="transmembrane region" description="Helical" evidence="14">
    <location>
        <begin position="312"/>
        <end position="335"/>
    </location>
</feature>
<feature type="domain" description="ABC transmembrane type-1" evidence="16">
    <location>
        <begin position="197"/>
        <end position="485"/>
    </location>
</feature>
<evidence type="ECO:0000256" key="10">
    <source>
        <dbReference type="ARBA" id="ARBA00024363"/>
    </source>
</evidence>
<evidence type="ECO:0000256" key="8">
    <source>
        <dbReference type="ARBA" id="ARBA00022989"/>
    </source>
</evidence>
<dbReference type="SMART" id="SM00382">
    <property type="entry name" value="AAA"/>
    <property type="match status" value="1"/>
</dbReference>
<comment type="subcellular location">
    <subcellularLocation>
        <location evidence="1">Mitochondrion membrane</location>
        <topology evidence="1">Multi-pass membrane protein</topology>
    </subcellularLocation>
</comment>
<evidence type="ECO:0000256" key="3">
    <source>
        <dbReference type="ARBA" id="ARBA00022448"/>
    </source>
</evidence>
<evidence type="ECO:0000256" key="14">
    <source>
        <dbReference type="SAM" id="Phobius"/>
    </source>
</evidence>
<dbReference type="GO" id="GO:0006879">
    <property type="term" value="P:intracellular iron ion homeostasis"/>
    <property type="evidence" value="ECO:0007669"/>
    <property type="project" value="TreeGrafter"/>
</dbReference>
<reference evidence="17 18" key="1">
    <citation type="submission" date="2016-08" db="EMBL/GenBank/DDBJ databases">
        <title>Genomes of anaerobic fungi encode conserved fungal cellulosomes for biomass hydrolysis.</title>
        <authorList>
            <consortium name="DOE Joint Genome Institute"/>
            <person name="Haitjema C.H."/>
            <person name="Gilmore S.P."/>
            <person name="Henske J.K."/>
            <person name="Solomon K.V."/>
            <person name="De Groot R."/>
            <person name="Kuo A."/>
            <person name="Mondo S.J."/>
            <person name="Salamov A.A."/>
            <person name="Labutti K."/>
            <person name="Zhao Z."/>
            <person name="Chiniquy J."/>
            <person name="Barry K."/>
            <person name="Brewer H.M."/>
            <person name="Purvine S.O."/>
            <person name="Wright A.T."/>
            <person name="Boxma B."/>
            <person name="Van Alen T."/>
            <person name="Hackstein J.H."/>
            <person name="Baker S.E."/>
            <person name="Grigoriev I.V."/>
            <person name="O'Malley M.A."/>
        </authorList>
    </citation>
    <scope>NUCLEOTIDE SEQUENCE [LARGE SCALE GENOMIC DNA]</scope>
    <source>
        <strain evidence="18">finn</strain>
    </source>
</reference>
<dbReference type="InterPro" id="IPR017871">
    <property type="entry name" value="ABC_transporter-like_CS"/>
</dbReference>
<name>A0A1Y1UXN3_9FUNG</name>
<protein>
    <recommendedName>
        <fullName evidence="11">Iron-sulfur clusters transporter ATM1, mitochondrial</fullName>
    </recommendedName>
    <alternativeName>
        <fullName evidence="12">Iron-sulfur clusters transporter atm1, mitochondrial</fullName>
    </alternativeName>
</protein>
<keyword evidence="7" id="KW-1278">Translocase</keyword>
<evidence type="ECO:0000313" key="18">
    <source>
        <dbReference type="Proteomes" id="UP000193719"/>
    </source>
</evidence>
<keyword evidence="3" id="KW-0813">Transport</keyword>
<feature type="domain" description="ABC transporter" evidence="15">
    <location>
        <begin position="521"/>
        <end position="768"/>
    </location>
</feature>
<evidence type="ECO:0000259" key="15">
    <source>
        <dbReference type="PROSITE" id="PS50893"/>
    </source>
</evidence>
<evidence type="ECO:0000256" key="2">
    <source>
        <dbReference type="ARBA" id="ARBA00011738"/>
    </source>
</evidence>
<dbReference type="GO" id="GO:0140466">
    <property type="term" value="P:iron-sulfur cluster export from the mitochondrion"/>
    <property type="evidence" value="ECO:0007669"/>
    <property type="project" value="EnsemblFungi"/>
</dbReference>
<dbReference type="InterPro" id="IPR036640">
    <property type="entry name" value="ABC1_TM_sf"/>
</dbReference>
<dbReference type="Pfam" id="PF00664">
    <property type="entry name" value="ABC_membrane"/>
    <property type="match status" value="1"/>
</dbReference>